<dbReference type="GO" id="GO:0003677">
    <property type="term" value="F:DNA binding"/>
    <property type="evidence" value="ECO:0007669"/>
    <property type="project" value="InterPro"/>
</dbReference>
<evidence type="ECO:0000256" key="18">
    <source>
        <dbReference type="ARBA" id="ARBA00044632"/>
    </source>
</evidence>
<keyword evidence="25" id="KW-0378">Hydrolase</keyword>
<sequence length="572" mass="64545">MKSEPSRTKNKELVQIFETMADALEFKGENPFKVNAYRKAARVLGEIDLDIAAVKEEEELMRIPGIGSGIAKKIIEYLTTGRIKKYEEAIKGIPVSLLELLKIQNLGPKTLALAHKKLKVKSIDDLIRVIENGQLARLPQMGEKKVENIRKGIEIFLSTQQRMSIYEATEISEEVIEYLKRKTKVKRISAAGSLRRMKETIGDIDILATGRDGEKIIEKFATMPGVKQVLAQGSTKGSVILENGRQVDLRLVPPESYGAALQYFTGSKAHNIRLRDIAKAKGMKLNEYGLFKGKKRIAGRTELEIYQALGLEYVPPELREDRGEVELAQRHQPFDLITLEDIKGDLHVHTNYSDGEASIEAMARQAMEMGYEYILITDHSKSAKYAGGIDEERLLEQIEEIDNLNRKLRKFRILKGIEVDILNDGSLDLDDEVLKRLDLVIGAIHSGFKRNVTGRMLDAMDNPHLHIIAHPTGRLISRREGYDVDIGKIIERAAEKNVALELNSYYDRLDLNDINLMRAKEAGVKIAIGTDAHNREGMGMIRFGVGTARRGWLTKTDVLNCLPLRSLLEWRR</sequence>
<reference evidence="25 26" key="1">
    <citation type="submission" date="2018-06" db="EMBL/GenBank/DDBJ databases">
        <title>Extensive metabolic versatility and redundancy in microbially diverse, dynamic hydrothermal sediments.</title>
        <authorList>
            <person name="Dombrowski N."/>
            <person name="Teske A."/>
            <person name="Baker B.J."/>
        </authorList>
    </citation>
    <scope>NUCLEOTIDE SEQUENCE [LARGE SCALE GENOMIC DNA]</scope>
    <source>
        <strain evidence="25">B36_G15</strain>
    </source>
</reference>
<dbReference type="CDD" id="cd07436">
    <property type="entry name" value="PHP_PolX"/>
    <property type="match status" value="1"/>
</dbReference>
<protein>
    <recommendedName>
        <fullName evidence="5">DNA polymerase beta</fullName>
        <ecNumber evidence="3">2.7.7.7</ecNumber>
        <ecNumber evidence="4">4.2.99.18</ecNumber>
    </recommendedName>
    <alternativeName>
        <fullName evidence="16">5'-deoxyribose-phosphate lyase</fullName>
    </alternativeName>
    <alternativeName>
        <fullName evidence="17">AP lyase</fullName>
    </alternativeName>
</protein>
<dbReference type="InterPro" id="IPR028207">
    <property type="entry name" value="DNA_pol_B_palm_palm"/>
</dbReference>
<evidence type="ECO:0000259" key="24">
    <source>
        <dbReference type="SMART" id="SM00483"/>
    </source>
</evidence>
<dbReference type="InterPro" id="IPR050243">
    <property type="entry name" value="PHP_phosphatase"/>
</dbReference>
<evidence type="ECO:0000256" key="16">
    <source>
        <dbReference type="ARBA" id="ARBA00035717"/>
    </source>
</evidence>
<evidence type="ECO:0000256" key="14">
    <source>
        <dbReference type="ARBA" id="ARBA00023053"/>
    </source>
</evidence>
<keyword evidence="6" id="KW-0488">Methylation</keyword>
<dbReference type="SUPFAM" id="SSF89550">
    <property type="entry name" value="PHP domain-like"/>
    <property type="match status" value="1"/>
</dbReference>
<evidence type="ECO:0000256" key="15">
    <source>
        <dbReference type="ARBA" id="ARBA00023204"/>
    </source>
</evidence>
<dbReference type="Gene3D" id="3.20.20.140">
    <property type="entry name" value="Metal-dependent hydrolases"/>
    <property type="match status" value="1"/>
</dbReference>
<dbReference type="GO" id="GO:0140078">
    <property type="term" value="F:class I DNA-(apurinic or apyrimidinic site) endonuclease activity"/>
    <property type="evidence" value="ECO:0007669"/>
    <property type="project" value="UniProtKB-EC"/>
</dbReference>
<dbReference type="InterPro" id="IPR010996">
    <property type="entry name" value="HHH_MUS81"/>
</dbReference>
<dbReference type="InterPro" id="IPR003583">
    <property type="entry name" value="Hlx-hairpin-Hlx_DNA-bd_motif"/>
</dbReference>
<dbReference type="SMART" id="SM00483">
    <property type="entry name" value="POLXc"/>
    <property type="match status" value="1"/>
</dbReference>
<dbReference type="InterPro" id="IPR004013">
    <property type="entry name" value="PHP_dom"/>
</dbReference>
<dbReference type="Pfam" id="PF14791">
    <property type="entry name" value="DNA_pol_B_thumb"/>
    <property type="match status" value="1"/>
</dbReference>
<evidence type="ECO:0000256" key="4">
    <source>
        <dbReference type="ARBA" id="ARBA00012720"/>
    </source>
</evidence>
<evidence type="ECO:0000256" key="11">
    <source>
        <dbReference type="ARBA" id="ARBA00022763"/>
    </source>
</evidence>
<comment type="catalytic activity">
    <reaction evidence="18">
        <text>2'-deoxyribonucleotide-(2'-deoxyribose 5'-phosphate)-2'-deoxyribonucleotide-DNA = a 3'-end 2'-deoxyribonucleotide-(2,3-dehydro-2,3-deoxyribose 5'-phosphate)-DNA + a 5'-end 5'-phospho-2'-deoxyribonucleoside-DNA + H(+)</text>
        <dbReference type="Rhea" id="RHEA:66592"/>
        <dbReference type="Rhea" id="RHEA-COMP:13180"/>
        <dbReference type="Rhea" id="RHEA-COMP:16897"/>
        <dbReference type="Rhea" id="RHEA-COMP:17067"/>
        <dbReference type="ChEBI" id="CHEBI:15378"/>
        <dbReference type="ChEBI" id="CHEBI:136412"/>
        <dbReference type="ChEBI" id="CHEBI:157695"/>
        <dbReference type="ChEBI" id="CHEBI:167181"/>
        <dbReference type="EC" id="4.2.99.18"/>
    </reaction>
</comment>
<evidence type="ECO:0000256" key="7">
    <source>
        <dbReference type="ARBA" id="ARBA00022634"/>
    </source>
</evidence>
<dbReference type="Gene3D" id="3.30.210.10">
    <property type="entry name" value="DNA polymerase, thumb domain"/>
    <property type="match status" value="1"/>
</dbReference>
<evidence type="ECO:0000256" key="20">
    <source>
        <dbReference type="ARBA" id="ARBA00045548"/>
    </source>
</evidence>
<evidence type="ECO:0000256" key="9">
    <source>
        <dbReference type="ARBA" id="ARBA00022695"/>
    </source>
</evidence>
<evidence type="ECO:0000256" key="5">
    <source>
        <dbReference type="ARBA" id="ARBA00020020"/>
    </source>
</evidence>
<keyword evidence="8" id="KW-0808">Transferase</keyword>
<evidence type="ECO:0000259" key="22">
    <source>
        <dbReference type="SMART" id="SM00278"/>
    </source>
</evidence>
<dbReference type="FunFam" id="3.20.20.140:FF:000047">
    <property type="entry name" value="PHP domain-containing protein"/>
    <property type="match status" value="1"/>
</dbReference>
<dbReference type="SMART" id="SM00278">
    <property type="entry name" value="HhH1"/>
    <property type="match status" value="3"/>
</dbReference>
<dbReference type="GO" id="GO:0005829">
    <property type="term" value="C:cytosol"/>
    <property type="evidence" value="ECO:0007669"/>
    <property type="project" value="TreeGrafter"/>
</dbReference>
<dbReference type="SUPFAM" id="SSF81301">
    <property type="entry name" value="Nucleotidyltransferase"/>
    <property type="match status" value="1"/>
</dbReference>
<feature type="domain" description="Helix-hairpin-helix DNA-binding motif class 1" evidence="22">
    <location>
        <begin position="133"/>
        <end position="152"/>
    </location>
</feature>
<dbReference type="Pfam" id="PF02811">
    <property type="entry name" value="PHP"/>
    <property type="match status" value="1"/>
</dbReference>
<dbReference type="InterPro" id="IPR047967">
    <property type="entry name" value="PolX_PHP"/>
</dbReference>
<dbReference type="Pfam" id="PF14520">
    <property type="entry name" value="HHH_5"/>
    <property type="match status" value="1"/>
</dbReference>
<evidence type="ECO:0000256" key="19">
    <source>
        <dbReference type="ARBA" id="ARBA00044678"/>
    </source>
</evidence>
<name>A0A660SKH7_UNCW3</name>
<evidence type="ECO:0000256" key="13">
    <source>
        <dbReference type="ARBA" id="ARBA00022932"/>
    </source>
</evidence>
<gene>
    <name evidence="25" type="ORF">DRP53_02265</name>
</gene>
<keyword evidence="13" id="KW-0239">DNA-directed DNA polymerase</keyword>
<keyword evidence="12" id="KW-0832">Ubl conjugation</keyword>
<dbReference type="PIRSF" id="PIRSF005047">
    <property type="entry name" value="UCP005047_YshC"/>
    <property type="match status" value="1"/>
</dbReference>
<feature type="domain" description="DNA-directed DNA polymerase X" evidence="24">
    <location>
        <begin position="8"/>
        <end position="320"/>
    </location>
</feature>
<dbReference type="PRINTS" id="PR00870">
    <property type="entry name" value="DNAPOLXBETA"/>
</dbReference>
<dbReference type="InterPro" id="IPR016195">
    <property type="entry name" value="Pol/histidinol_Pase-like"/>
</dbReference>
<dbReference type="Gene3D" id="3.30.460.10">
    <property type="entry name" value="Beta Polymerase, domain 2"/>
    <property type="match status" value="1"/>
</dbReference>
<comment type="function">
    <text evidence="20">Repair polymerase that plays a key role in base-excision repair. During this process, the damaged base is excised by specific DNA glycosylases, the DNA backbone is nicked at the abasic site by an apurinic/apyrimidic (AP) endonuclease, and POLB removes 5'-deoxyribose-phosphate from the preincised AP site acting as a 5'-deoxyribose-phosphate lyase (5'-dRP lyase); through its DNA polymerase activity, it adds one nucleotide to the 3' end of the arising single-nucleotide gap. Conducts 'gap-filling' DNA synthesis in a stepwise distributive fashion rather than in a processive fashion as for other DNA polymerases. It is also able to cleave sugar-phosphate bonds 3' to an intact AP site, acting as an AP lyase.</text>
</comment>
<dbReference type="InterPro" id="IPR043519">
    <property type="entry name" value="NT_sf"/>
</dbReference>
<evidence type="ECO:0000256" key="10">
    <source>
        <dbReference type="ARBA" id="ARBA00022705"/>
    </source>
</evidence>
<dbReference type="InterPro" id="IPR002008">
    <property type="entry name" value="DNA_pol_X_beta-like"/>
</dbReference>
<keyword evidence="11" id="KW-0227">DNA damage</keyword>
<dbReference type="GO" id="GO:0003887">
    <property type="term" value="F:DNA-directed DNA polymerase activity"/>
    <property type="evidence" value="ECO:0007669"/>
    <property type="project" value="UniProtKB-KW"/>
</dbReference>
<feature type="domain" description="Helix-hairpin-helix DNA-binding motif class 1" evidence="22">
    <location>
        <begin position="58"/>
        <end position="77"/>
    </location>
</feature>
<comment type="catalytic activity">
    <reaction evidence="19">
        <text>a 5'-end 2'-deoxyribose-2'-deoxyribonucleotide-DNA = (2E,4S)-4-hydroxypenten-2-al-5-phosphate + a 5'-end 5'-phospho-2'-deoxyribonucleoside-DNA + H(+)</text>
        <dbReference type="Rhea" id="RHEA:76255"/>
        <dbReference type="Rhea" id="RHEA-COMP:13180"/>
        <dbReference type="Rhea" id="RHEA-COMP:18657"/>
        <dbReference type="ChEBI" id="CHEBI:15378"/>
        <dbReference type="ChEBI" id="CHEBI:136412"/>
        <dbReference type="ChEBI" id="CHEBI:195194"/>
        <dbReference type="ChEBI" id="CHEBI:195195"/>
    </reaction>
</comment>
<dbReference type="PANTHER" id="PTHR36928">
    <property type="entry name" value="PHOSPHATASE YCDX-RELATED"/>
    <property type="match status" value="1"/>
</dbReference>
<dbReference type="Pfam" id="PF14792">
    <property type="entry name" value="DNA_pol_B_palm"/>
    <property type="match status" value="1"/>
</dbReference>
<dbReference type="NCBIfam" id="NF006375">
    <property type="entry name" value="PRK08609.1"/>
    <property type="match status" value="1"/>
</dbReference>
<dbReference type="InterPro" id="IPR002054">
    <property type="entry name" value="DNA-dir_DNA_pol_X"/>
</dbReference>
<dbReference type="SUPFAM" id="SSF47802">
    <property type="entry name" value="DNA polymerase beta, N-terminal domain-like"/>
    <property type="match status" value="1"/>
</dbReference>
<evidence type="ECO:0000256" key="6">
    <source>
        <dbReference type="ARBA" id="ARBA00022481"/>
    </source>
</evidence>
<dbReference type="CDD" id="cd00141">
    <property type="entry name" value="NT_POLXc"/>
    <property type="match status" value="1"/>
</dbReference>
<dbReference type="GO" id="GO:0006281">
    <property type="term" value="P:DNA repair"/>
    <property type="evidence" value="ECO:0007669"/>
    <property type="project" value="UniProtKB-KW"/>
</dbReference>
<comment type="subcellular location">
    <subcellularLocation>
        <location evidence="2">Cytoplasm</location>
    </subcellularLocation>
</comment>
<evidence type="ECO:0000313" key="26">
    <source>
        <dbReference type="Proteomes" id="UP000268469"/>
    </source>
</evidence>
<dbReference type="InterPro" id="IPR027421">
    <property type="entry name" value="DNA_pol_lamdba_lyase_dom_sf"/>
</dbReference>
<comment type="caution">
    <text evidence="25">The sequence shown here is derived from an EMBL/GenBank/DDBJ whole genome shotgun (WGS) entry which is preliminary data.</text>
</comment>
<evidence type="ECO:0000259" key="23">
    <source>
        <dbReference type="SMART" id="SM00481"/>
    </source>
</evidence>
<dbReference type="SMART" id="SM00481">
    <property type="entry name" value="POLIIIAc"/>
    <property type="match status" value="1"/>
</dbReference>
<dbReference type="EMBL" id="QNBE01000013">
    <property type="protein sequence ID" value="RKX71264.1"/>
    <property type="molecule type" value="Genomic_DNA"/>
</dbReference>
<keyword evidence="25" id="KW-0269">Exonuclease</keyword>
<keyword evidence="15" id="KW-0234">DNA repair</keyword>
<dbReference type="EC" id="2.7.7.7" evidence="3"/>
<dbReference type="InterPro" id="IPR037160">
    <property type="entry name" value="DNA_Pol_thumb_sf"/>
</dbReference>
<dbReference type="Gene3D" id="1.10.150.110">
    <property type="entry name" value="DNA polymerase beta, N-terminal domain-like"/>
    <property type="match status" value="1"/>
</dbReference>
<dbReference type="InterPro" id="IPR029398">
    <property type="entry name" value="PolB_thumb"/>
</dbReference>
<feature type="domain" description="Helix-hairpin-helix DNA-binding motif class 1" evidence="22">
    <location>
        <begin position="98"/>
        <end position="117"/>
    </location>
</feature>
<feature type="domain" description="Polymerase/histidinol phosphatase N-terminal" evidence="23">
    <location>
        <begin position="344"/>
        <end position="423"/>
    </location>
</feature>
<evidence type="ECO:0000256" key="1">
    <source>
        <dbReference type="ARBA" id="ARBA00001946"/>
    </source>
</evidence>
<dbReference type="PANTHER" id="PTHR36928:SF1">
    <property type="entry name" value="PHOSPHATASE YCDX-RELATED"/>
    <property type="match status" value="1"/>
</dbReference>
<dbReference type="GO" id="GO:0008270">
    <property type="term" value="F:zinc ion binding"/>
    <property type="evidence" value="ECO:0007669"/>
    <property type="project" value="TreeGrafter"/>
</dbReference>
<comment type="catalytic activity">
    <reaction evidence="21">
        <text>DNA(n) + a 2'-deoxyribonucleoside 5'-triphosphate = DNA(n+1) + diphosphate</text>
        <dbReference type="Rhea" id="RHEA:22508"/>
        <dbReference type="Rhea" id="RHEA-COMP:17339"/>
        <dbReference type="Rhea" id="RHEA-COMP:17340"/>
        <dbReference type="ChEBI" id="CHEBI:33019"/>
        <dbReference type="ChEBI" id="CHEBI:61560"/>
        <dbReference type="ChEBI" id="CHEBI:173112"/>
        <dbReference type="EC" id="2.7.7.7"/>
    </reaction>
</comment>
<keyword evidence="7" id="KW-0237">DNA synthesis</keyword>
<comment type="cofactor">
    <cofactor evidence="1">
        <name>Mg(2+)</name>
        <dbReference type="ChEBI" id="CHEBI:18420"/>
    </cofactor>
</comment>
<dbReference type="GO" id="GO:0042578">
    <property type="term" value="F:phosphoric ester hydrolase activity"/>
    <property type="evidence" value="ECO:0007669"/>
    <property type="project" value="TreeGrafter"/>
</dbReference>
<dbReference type="Proteomes" id="UP000268469">
    <property type="component" value="Unassembled WGS sequence"/>
</dbReference>
<organism evidence="25 26">
    <name type="scientific">candidate division WOR-3 bacterium</name>
    <dbReference type="NCBI Taxonomy" id="2052148"/>
    <lineage>
        <taxon>Bacteria</taxon>
        <taxon>Bacteria division WOR-3</taxon>
    </lineage>
</organism>
<keyword evidence="25" id="KW-0540">Nuclease</keyword>
<dbReference type="Gene3D" id="1.10.150.20">
    <property type="entry name" value="5' to 3' exonuclease, C-terminal subdomain"/>
    <property type="match status" value="1"/>
</dbReference>
<dbReference type="AlphaFoldDB" id="A0A660SKH7"/>
<evidence type="ECO:0000313" key="25">
    <source>
        <dbReference type="EMBL" id="RKX71264.1"/>
    </source>
</evidence>
<dbReference type="InterPro" id="IPR003141">
    <property type="entry name" value="Pol/His_phosphatase_N"/>
</dbReference>
<accession>A0A660SKH7</accession>
<evidence type="ECO:0000256" key="3">
    <source>
        <dbReference type="ARBA" id="ARBA00012417"/>
    </source>
</evidence>
<evidence type="ECO:0000256" key="17">
    <source>
        <dbReference type="ARBA" id="ARBA00035726"/>
    </source>
</evidence>
<evidence type="ECO:0000256" key="21">
    <source>
        <dbReference type="ARBA" id="ARBA00049244"/>
    </source>
</evidence>
<evidence type="ECO:0000256" key="2">
    <source>
        <dbReference type="ARBA" id="ARBA00004496"/>
    </source>
</evidence>
<proteinExistence type="predicted"/>
<evidence type="ECO:0000256" key="12">
    <source>
        <dbReference type="ARBA" id="ARBA00022843"/>
    </source>
</evidence>
<dbReference type="EC" id="4.2.99.18" evidence="4"/>
<keyword evidence="14" id="KW-0915">Sodium</keyword>
<evidence type="ECO:0000256" key="8">
    <source>
        <dbReference type="ARBA" id="ARBA00022679"/>
    </source>
</evidence>
<keyword evidence="9" id="KW-0548">Nucleotidyltransferase</keyword>
<keyword evidence="10" id="KW-0235">DNA replication</keyword>
<dbReference type="Pfam" id="PF14716">
    <property type="entry name" value="HHH_8"/>
    <property type="match status" value="1"/>
</dbReference>
<dbReference type="InterPro" id="IPR022311">
    <property type="entry name" value="PolX-like"/>
</dbReference>
<dbReference type="GO" id="GO:0004527">
    <property type="term" value="F:exonuclease activity"/>
    <property type="evidence" value="ECO:0007669"/>
    <property type="project" value="UniProtKB-KW"/>
</dbReference>